<dbReference type="AlphaFoldDB" id="Q0UEX0"/>
<dbReference type="STRING" id="321614.Q0UEX0"/>
<sequence>MSDGPELEEAVEDLDDYGWNQQGLVQRSTYARLAASNALITEEILEISLGSLPQHEILQRAEDIELRTNRFWEQLPEFLRIDVTNPWSSQRSPLELLFLAFNRLNHLDHLFMLQRTISKKVNNAANDPSAKLLSVSSEIFNFVVSMVDNKDNFRDFQIDFAQILVKYGIPTAAALAVELLHQERHPASASAIAYPLHRSDTIQSLSVFVACLGTIKPDASGYQSCVRGRTFIKKILDMILGSGPATPNSPQVTESTNDPMLSAPLLQPGSDGDFVRWLDDMDWDQDSWINFN</sequence>
<organism evidence="1 2">
    <name type="scientific">Phaeosphaeria nodorum (strain SN15 / ATCC MYA-4574 / FGSC 10173)</name>
    <name type="common">Glume blotch fungus</name>
    <name type="synonym">Parastagonospora nodorum</name>
    <dbReference type="NCBI Taxonomy" id="321614"/>
    <lineage>
        <taxon>Eukaryota</taxon>
        <taxon>Fungi</taxon>
        <taxon>Dikarya</taxon>
        <taxon>Ascomycota</taxon>
        <taxon>Pezizomycotina</taxon>
        <taxon>Dothideomycetes</taxon>
        <taxon>Pleosporomycetidae</taxon>
        <taxon>Pleosporales</taxon>
        <taxon>Pleosporineae</taxon>
        <taxon>Phaeosphaeriaceae</taxon>
        <taxon>Parastagonospora</taxon>
    </lineage>
</organism>
<dbReference type="VEuPathDB" id="FungiDB:JI435_306750"/>
<evidence type="ECO:0000313" key="1">
    <source>
        <dbReference type="EMBL" id="EAT82959.2"/>
    </source>
</evidence>
<dbReference type="RefSeq" id="XP_001799981.1">
    <property type="nucleotide sequence ID" value="XM_001799929.1"/>
</dbReference>
<accession>Q0UEX0</accession>
<proteinExistence type="predicted"/>
<dbReference type="EMBL" id="CH445339">
    <property type="protein sequence ID" value="EAT82959.2"/>
    <property type="molecule type" value="Genomic_DNA"/>
</dbReference>
<dbReference type="InParanoid" id="Q0UEX0"/>
<dbReference type="Proteomes" id="UP000001055">
    <property type="component" value="Unassembled WGS sequence"/>
</dbReference>
<dbReference type="GeneID" id="5976886"/>
<dbReference type="HOGENOM" id="CLU_013296_3_0_1"/>
<reference evidence="2" key="1">
    <citation type="journal article" date="2007" name="Plant Cell">
        <title>Dothideomycete-plant interactions illuminated by genome sequencing and EST analysis of the wheat pathogen Stagonospora nodorum.</title>
        <authorList>
            <person name="Hane J.K."/>
            <person name="Lowe R.G."/>
            <person name="Solomon P.S."/>
            <person name="Tan K.C."/>
            <person name="Schoch C.L."/>
            <person name="Spatafora J.W."/>
            <person name="Crous P.W."/>
            <person name="Kodira C."/>
            <person name="Birren B.W."/>
            <person name="Galagan J.E."/>
            <person name="Torriani S.F."/>
            <person name="McDonald B.A."/>
            <person name="Oliver R.P."/>
        </authorList>
    </citation>
    <scope>NUCLEOTIDE SEQUENCE [LARGE SCALE GENOMIC DNA]</scope>
    <source>
        <strain evidence="2">SN15 / ATCC MYA-4574 / FGSC 10173</strain>
    </source>
</reference>
<gene>
    <name evidence="1" type="ORF">SNOG_09694</name>
</gene>
<dbReference type="eggNOG" id="ENOG502SJR6">
    <property type="taxonomic scope" value="Eukaryota"/>
</dbReference>
<evidence type="ECO:0000313" key="2">
    <source>
        <dbReference type="Proteomes" id="UP000001055"/>
    </source>
</evidence>
<dbReference type="KEGG" id="pno:SNOG_09694"/>
<name>Q0UEX0_PHANO</name>
<protein>
    <submittedName>
        <fullName evidence="1">Uncharacterized protein</fullName>
    </submittedName>
</protein>